<accession>A0A9N7V966</accession>
<feature type="compositionally biased region" description="Basic and acidic residues" evidence="1">
    <location>
        <begin position="15"/>
        <end position="25"/>
    </location>
</feature>
<sequence length="222" mass="24243">MWRELNPTRTQFPHFHGEGGGDFHKPWPRLQSHTSSHSSKKKEALGSVQSAAASSGCTTAGTRESLCKGPTRRSPPSLTLRSVSRGVGPTSKGSLSGSSGGDKIKTYSTPSPLTATTQRCQQDTANKRTRSPQWHMKCISEESRPGSRSGDIVYIMSAAARKPTHSVAQLRSQTPRLSLRLSKHDQRNELLSLQRLGSQWGAEAKCRNNPTDPHEVTVTFDP</sequence>
<dbReference type="AlphaFoldDB" id="A0A9N7V966"/>
<feature type="compositionally biased region" description="Low complexity" evidence="1">
    <location>
        <begin position="50"/>
        <end position="62"/>
    </location>
</feature>
<proteinExistence type="predicted"/>
<evidence type="ECO:0000313" key="3">
    <source>
        <dbReference type="Proteomes" id="UP001153269"/>
    </source>
</evidence>
<comment type="caution">
    <text evidence="2">The sequence shown here is derived from an EMBL/GenBank/DDBJ whole genome shotgun (WGS) entry which is preliminary data.</text>
</comment>
<evidence type="ECO:0000313" key="2">
    <source>
        <dbReference type="EMBL" id="CAB1445086.1"/>
    </source>
</evidence>
<keyword evidence="3" id="KW-1185">Reference proteome</keyword>
<protein>
    <submittedName>
        <fullName evidence="2">Uncharacterized protein</fullName>
    </submittedName>
</protein>
<dbReference type="Proteomes" id="UP001153269">
    <property type="component" value="Unassembled WGS sequence"/>
</dbReference>
<gene>
    <name evidence="2" type="ORF">PLEPLA_LOCUS32817</name>
</gene>
<evidence type="ECO:0000256" key="1">
    <source>
        <dbReference type="SAM" id="MobiDB-lite"/>
    </source>
</evidence>
<reference evidence="2" key="1">
    <citation type="submission" date="2020-03" db="EMBL/GenBank/DDBJ databases">
        <authorList>
            <person name="Weist P."/>
        </authorList>
    </citation>
    <scope>NUCLEOTIDE SEQUENCE</scope>
</reference>
<name>A0A9N7V966_PLEPL</name>
<feature type="compositionally biased region" description="Low complexity" evidence="1">
    <location>
        <begin position="88"/>
        <end position="97"/>
    </location>
</feature>
<dbReference type="EMBL" id="CADEAL010003557">
    <property type="protein sequence ID" value="CAB1445086.1"/>
    <property type="molecule type" value="Genomic_DNA"/>
</dbReference>
<feature type="compositionally biased region" description="Polar residues" evidence="1">
    <location>
        <begin position="106"/>
        <end position="124"/>
    </location>
</feature>
<organism evidence="2 3">
    <name type="scientific">Pleuronectes platessa</name>
    <name type="common">European plaice</name>
    <dbReference type="NCBI Taxonomy" id="8262"/>
    <lineage>
        <taxon>Eukaryota</taxon>
        <taxon>Metazoa</taxon>
        <taxon>Chordata</taxon>
        <taxon>Craniata</taxon>
        <taxon>Vertebrata</taxon>
        <taxon>Euteleostomi</taxon>
        <taxon>Actinopterygii</taxon>
        <taxon>Neopterygii</taxon>
        <taxon>Teleostei</taxon>
        <taxon>Neoteleostei</taxon>
        <taxon>Acanthomorphata</taxon>
        <taxon>Carangaria</taxon>
        <taxon>Pleuronectiformes</taxon>
        <taxon>Pleuronectoidei</taxon>
        <taxon>Pleuronectidae</taxon>
        <taxon>Pleuronectes</taxon>
    </lineage>
</organism>
<feature type="region of interest" description="Disordered" evidence="1">
    <location>
        <begin position="1"/>
        <end position="132"/>
    </location>
</feature>